<feature type="region of interest" description="Disordered" evidence="1">
    <location>
        <begin position="1"/>
        <end position="20"/>
    </location>
</feature>
<evidence type="ECO:0000313" key="2">
    <source>
        <dbReference type="EMBL" id="GBH13585.1"/>
    </source>
</evidence>
<dbReference type="Proteomes" id="UP000247480">
    <property type="component" value="Unassembled WGS sequence"/>
</dbReference>
<reference evidence="2 3" key="1">
    <citation type="submission" date="2018-04" db="EMBL/GenBank/DDBJ databases">
        <title>Draft genome sequence of Pseudomonas syringae pv. actinidiae biovar 1 strains isolated from kiwifruit in Kagawa prefecture.</title>
        <authorList>
            <person name="Tabuchi M."/>
            <person name="Saito M."/>
            <person name="Fujiwara S."/>
            <person name="Sasa N."/>
            <person name="Akimitsu K."/>
            <person name="Gomi K."/>
            <person name="Konishi-Sugita S."/>
            <person name="Hamano K."/>
            <person name="Kataoka I."/>
        </authorList>
    </citation>
    <scope>NUCLEOTIDE SEQUENCE [LARGE SCALE GENOMIC DNA]</scope>
    <source>
        <strain evidence="2 3">MAFF212206</strain>
    </source>
</reference>
<gene>
    <name evidence="2" type="ORF">KPSA1_07075</name>
</gene>
<feature type="compositionally biased region" description="Basic and acidic residues" evidence="1">
    <location>
        <begin position="50"/>
        <end position="59"/>
    </location>
</feature>
<name>A0A2V0QTL5_PSESF</name>
<protein>
    <submittedName>
        <fullName evidence="2">Uncharacterized protein VirK/YbjX</fullName>
    </submittedName>
</protein>
<evidence type="ECO:0000313" key="3">
    <source>
        <dbReference type="Proteomes" id="UP000247480"/>
    </source>
</evidence>
<feature type="region of interest" description="Disordered" evidence="1">
    <location>
        <begin position="35"/>
        <end position="68"/>
    </location>
</feature>
<evidence type="ECO:0000256" key="1">
    <source>
        <dbReference type="SAM" id="MobiDB-lite"/>
    </source>
</evidence>
<proteinExistence type="predicted"/>
<organism evidence="2 3">
    <name type="scientific">Pseudomonas syringae pv. actinidiae</name>
    <dbReference type="NCBI Taxonomy" id="103796"/>
    <lineage>
        <taxon>Bacteria</taxon>
        <taxon>Pseudomonadati</taxon>
        <taxon>Pseudomonadota</taxon>
        <taxon>Gammaproteobacteria</taxon>
        <taxon>Pseudomonadales</taxon>
        <taxon>Pseudomonadaceae</taxon>
        <taxon>Pseudomonas</taxon>
        <taxon>Pseudomonas syringae</taxon>
    </lineage>
</organism>
<dbReference type="AlphaFoldDB" id="A0A2V0QTL5"/>
<feature type="compositionally biased region" description="Basic and acidic residues" evidence="1">
    <location>
        <begin position="1"/>
        <end position="10"/>
    </location>
</feature>
<sequence length="86" mass="9702">MRNDSRPQEHHHAHAPRGYAVLDASRPLLISGAAQICDAERHPRRSHAGVRNDSRPQEHHRAHAPRGYAVLDAPRPLLIMWRGADL</sequence>
<dbReference type="EMBL" id="BGJZ01000359">
    <property type="protein sequence ID" value="GBH13585.1"/>
    <property type="molecule type" value="Genomic_DNA"/>
</dbReference>
<comment type="caution">
    <text evidence="2">The sequence shown here is derived from an EMBL/GenBank/DDBJ whole genome shotgun (WGS) entry which is preliminary data.</text>
</comment>
<accession>A0A2V0QTL5</accession>